<sequence length="77" mass="8524">MITLNGRTKLTTAAEKRLVELGGGNPQRTLTSDELGNAMAKGRAVTQARTRALETLYLAYRREDPTLPALEHLRESE</sequence>
<evidence type="ECO:0000313" key="1">
    <source>
        <dbReference type="EMBL" id="QBB68894.1"/>
    </source>
</evidence>
<gene>
    <name evidence="1" type="ORF">ELE36_00055</name>
</gene>
<reference evidence="1 2" key="1">
    <citation type="submission" date="2019-01" db="EMBL/GenBank/DDBJ databases">
        <title>Pseudolysobacter antarctica gen. nov., sp. nov., isolated from Fildes Peninsula, Antarctica.</title>
        <authorList>
            <person name="Wei Z."/>
            <person name="Peng F."/>
        </authorList>
    </citation>
    <scope>NUCLEOTIDE SEQUENCE [LARGE SCALE GENOMIC DNA]</scope>
    <source>
        <strain evidence="1 2">AQ6-296</strain>
        <plasmid evidence="1 2">unnamed1</plasmid>
    </source>
</reference>
<accession>A0A411HEM0</accession>
<proteinExistence type="predicted"/>
<keyword evidence="2" id="KW-1185">Reference proteome</keyword>
<keyword evidence="1" id="KW-0614">Plasmid</keyword>
<dbReference type="AlphaFoldDB" id="A0A411HEM0"/>
<organism evidence="1 2">
    <name type="scientific">Pseudolysobacter antarcticus</name>
    <dbReference type="NCBI Taxonomy" id="2511995"/>
    <lineage>
        <taxon>Bacteria</taxon>
        <taxon>Pseudomonadati</taxon>
        <taxon>Pseudomonadota</taxon>
        <taxon>Gammaproteobacteria</taxon>
        <taxon>Lysobacterales</taxon>
        <taxon>Rhodanobacteraceae</taxon>
        <taxon>Pseudolysobacter</taxon>
    </lineage>
</organism>
<dbReference type="EMBL" id="CP035703">
    <property type="protein sequence ID" value="QBB68894.1"/>
    <property type="molecule type" value="Genomic_DNA"/>
</dbReference>
<geneLocation type="plasmid" evidence="1">
    <name>unnamed1</name>
</geneLocation>
<dbReference type="RefSeq" id="WP_129831145.1">
    <property type="nucleotide sequence ID" value="NZ_CP035703.1"/>
</dbReference>
<dbReference type="KEGG" id="xbc:ELE36_00055"/>
<dbReference type="Proteomes" id="UP000291562">
    <property type="component" value="Plasmid unnamed1"/>
</dbReference>
<name>A0A411HEM0_9GAMM</name>
<protein>
    <submittedName>
        <fullName evidence="1">Uncharacterized protein</fullName>
    </submittedName>
</protein>
<evidence type="ECO:0000313" key="2">
    <source>
        <dbReference type="Proteomes" id="UP000291562"/>
    </source>
</evidence>